<comment type="caution">
    <text evidence="1">The sequence shown here is derived from an EMBL/GenBank/DDBJ whole genome shotgun (WGS) entry which is preliminary data.</text>
</comment>
<reference evidence="1 2" key="1">
    <citation type="submission" date="2020-08" db="EMBL/GenBank/DDBJ databases">
        <title>Genomic Encyclopedia of Type Strains, Phase III (KMG-III): the genomes of soil and plant-associated and newly described type strains.</title>
        <authorList>
            <person name="Whitman W."/>
        </authorList>
    </citation>
    <scope>NUCLEOTIDE SEQUENCE [LARGE SCALE GENOMIC DNA]</scope>
    <source>
        <strain evidence="1 2">CECT 8075</strain>
    </source>
</reference>
<keyword evidence="2" id="KW-1185">Reference proteome</keyword>
<accession>A0A7W5E5E3</accession>
<gene>
    <name evidence="1" type="ORF">FHS27_006373</name>
</gene>
<proteinExistence type="predicted"/>
<protein>
    <submittedName>
        <fullName evidence="1">Uncharacterized protein</fullName>
    </submittedName>
</protein>
<sequence length="129" mass="14787">MQLRPHEIALGIVRGDFDDMDGAFPDPRNAFTPEEAVNFLEDFTGESHGTDAAMWTQWFADCPDDLINDFYDAYNDLMHSPDGRLFDDMRQYANSRGANVTNRRCPKCDSLCPEYRAHCYACRHELGRA</sequence>
<dbReference type="EMBL" id="JACHXU010000041">
    <property type="protein sequence ID" value="MBB3210526.1"/>
    <property type="molecule type" value="Genomic_DNA"/>
</dbReference>
<dbReference type="AlphaFoldDB" id="A0A7W5E5E3"/>
<evidence type="ECO:0000313" key="1">
    <source>
        <dbReference type="EMBL" id="MBB3210526.1"/>
    </source>
</evidence>
<organism evidence="1 2">
    <name type="scientific">Aporhodopirellula rubra</name>
    <dbReference type="NCBI Taxonomy" id="980271"/>
    <lineage>
        <taxon>Bacteria</taxon>
        <taxon>Pseudomonadati</taxon>
        <taxon>Planctomycetota</taxon>
        <taxon>Planctomycetia</taxon>
        <taxon>Pirellulales</taxon>
        <taxon>Pirellulaceae</taxon>
        <taxon>Aporhodopirellula</taxon>
    </lineage>
</organism>
<evidence type="ECO:0000313" key="2">
    <source>
        <dbReference type="Proteomes" id="UP000536179"/>
    </source>
</evidence>
<name>A0A7W5E5E3_9BACT</name>
<dbReference type="Proteomes" id="UP000536179">
    <property type="component" value="Unassembled WGS sequence"/>
</dbReference>
<dbReference type="RefSeq" id="WP_184309904.1">
    <property type="nucleotide sequence ID" value="NZ_JACHXU010000041.1"/>
</dbReference>